<feature type="domain" description="Restriction endonuclease type IV Mrr" evidence="1">
    <location>
        <begin position="8"/>
        <end position="104"/>
    </location>
</feature>
<gene>
    <name evidence="3" type="ORF">EAO74_22050</name>
</gene>
<evidence type="ECO:0000313" key="3">
    <source>
        <dbReference type="EMBL" id="TXS23320.1"/>
    </source>
</evidence>
<protein>
    <submittedName>
        <fullName evidence="3">Uncharacterized protein</fullName>
    </submittedName>
</protein>
<dbReference type="InterPro" id="IPR049050">
    <property type="entry name" value="nSTAND3"/>
</dbReference>
<dbReference type="GO" id="GO:0003677">
    <property type="term" value="F:DNA binding"/>
    <property type="evidence" value="ECO:0007669"/>
    <property type="project" value="InterPro"/>
</dbReference>
<dbReference type="GO" id="GO:0004519">
    <property type="term" value="F:endonuclease activity"/>
    <property type="evidence" value="ECO:0007669"/>
    <property type="project" value="InterPro"/>
</dbReference>
<dbReference type="InterPro" id="IPR027417">
    <property type="entry name" value="P-loop_NTPase"/>
</dbReference>
<organism evidence="3">
    <name type="scientific">Streptomyces sp. gb1(2016)</name>
    <dbReference type="NCBI Taxonomy" id="1828321"/>
    <lineage>
        <taxon>Bacteria</taxon>
        <taxon>Bacillati</taxon>
        <taxon>Actinomycetota</taxon>
        <taxon>Actinomycetes</taxon>
        <taxon>Kitasatosporales</taxon>
        <taxon>Streptomycetaceae</taxon>
        <taxon>Streptomyces</taxon>
    </lineage>
</organism>
<feature type="domain" description="Novel STAND NTPase 3" evidence="2">
    <location>
        <begin position="175"/>
        <end position="332"/>
    </location>
</feature>
<dbReference type="SUPFAM" id="SSF52540">
    <property type="entry name" value="P-loop containing nucleoside triphosphate hydrolases"/>
    <property type="match status" value="1"/>
</dbReference>
<dbReference type="Pfam" id="PF04471">
    <property type="entry name" value="Mrr_cat"/>
    <property type="match status" value="1"/>
</dbReference>
<dbReference type="InterPro" id="IPR007560">
    <property type="entry name" value="Restrct_endonuc_IV_Mrr"/>
</dbReference>
<evidence type="ECO:0000259" key="2">
    <source>
        <dbReference type="Pfam" id="PF20720"/>
    </source>
</evidence>
<accession>A0A652KI95</accession>
<dbReference type="RefSeq" id="WP_147984584.1">
    <property type="nucleotide sequence ID" value="NZ_RDBM01000037.1"/>
</dbReference>
<name>A0A652KI95_9ACTN</name>
<dbReference type="Gene3D" id="3.40.1350.10">
    <property type="match status" value="1"/>
</dbReference>
<dbReference type="AlphaFoldDB" id="A0A652KI95"/>
<dbReference type="GO" id="GO:0009307">
    <property type="term" value="P:DNA restriction-modification system"/>
    <property type="evidence" value="ECO:0007669"/>
    <property type="project" value="InterPro"/>
</dbReference>
<dbReference type="Pfam" id="PF20720">
    <property type="entry name" value="nSTAND3"/>
    <property type="match status" value="1"/>
</dbReference>
<evidence type="ECO:0000259" key="1">
    <source>
        <dbReference type="Pfam" id="PF04471"/>
    </source>
</evidence>
<reference evidence="3" key="1">
    <citation type="submission" date="2018-10" db="EMBL/GenBank/DDBJ databases">
        <authorList>
            <person name="Hariharan J."/>
            <person name="Choudoir M.J."/>
            <person name="Diebold P."/>
            <person name="Panke-Buisse K."/>
            <person name="Campbell A.N."/>
            <person name="Buckley D.H."/>
        </authorList>
    </citation>
    <scope>NUCLEOTIDE SEQUENCE</scope>
    <source>
        <strain evidence="3">Gb1</strain>
    </source>
</reference>
<dbReference type="EMBL" id="RDBM01000037">
    <property type="protein sequence ID" value="TXS23320.1"/>
    <property type="molecule type" value="Genomic_DNA"/>
</dbReference>
<dbReference type="InterPro" id="IPR011856">
    <property type="entry name" value="tRNA_endonuc-like_dom_sf"/>
</dbReference>
<comment type="caution">
    <text evidence="3">The sequence shown here is derived from an EMBL/GenBank/DDBJ whole genome shotgun (WGS) entry which is preliminary data.</text>
</comment>
<sequence length="751" mass="85101">MENFDLTRLTDFDFEAVCKDIFEAEYGVRLEIFSPGADSGVDLRYLHEEGSELVIQCKHWVRSPRSKLIERIRVSELPKVKRLHPNRYVLATSVELTKGAKDKIYSILSPYVKTPSDIYGITEINALLRKHESIVRRHVRLWLTSASVLSALLSKSVLTRSQQLAEELDSTLRTYAPNESYGRAVEFLETRHTCVIAGIPGIGKTTLAQVLCAGYVSEGYELVEVSADLEEANSLWDEKVAQIYYYDDFLGQTTLEEKLGKNEDSRLLAFMSRVEKSSNKRFILTTREYILAQARQRYEKLDRHRFELHTCVINMADYTYRARGAILYNHVYASGLGDDVKASFADPAVYVPIIRHPNFNPRVVAATIAEADSFSSTGENVGERILDNLKDPRSVWSHIVSHQLKDSDIQLLALTYSFLNGAYLGDIQDLWISLGRSSRDLRTAIATLDGTMLRTYRKSDKVFLSFHNPSVRDFMRDYLLEDQSNLLQLVKCCAHFEQIEALVVMASERNEALQFFRKNFDVIETAALNAHESQGLRTDGVNTNIDPAERARVYLRFGELLASETILECARRAIIEDDAILNASDPEDILAIIRFLSESDRESLRDTLPDAADMAIEWIKEDLSSWDLLESAKSLLENLSGIVPEIAVPDIEDDMRWYAERRIDEWAEAGPDSMLDPSMMQGILAFAGEYDDPEGTFPGYSEAVGKMPGMDDEEYDYGRRDLSGADAEMSLRQEMREVADMMGSLRTDNLG</sequence>
<proteinExistence type="predicted"/>